<dbReference type="PROSITE" id="PS50102">
    <property type="entry name" value="RRM"/>
    <property type="match status" value="1"/>
</dbReference>
<dbReference type="Pfam" id="PF00076">
    <property type="entry name" value="RRM_1"/>
    <property type="match status" value="1"/>
</dbReference>
<dbReference type="AlphaFoldDB" id="A0A423PZ01"/>
<evidence type="ECO:0000256" key="2">
    <source>
        <dbReference type="SAM" id="MobiDB-lite"/>
    </source>
</evidence>
<gene>
    <name evidence="4" type="ORF">SAJA_04030</name>
</gene>
<dbReference type="InterPro" id="IPR048289">
    <property type="entry name" value="RRM2_NsCP33-like"/>
</dbReference>
<dbReference type="Gene3D" id="3.30.70.330">
    <property type="match status" value="1"/>
</dbReference>
<protein>
    <submittedName>
        <fullName evidence="4">RNA-binding protein</fullName>
    </submittedName>
</protein>
<dbReference type="InterPro" id="IPR035979">
    <property type="entry name" value="RBD_domain_sf"/>
</dbReference>
<sequence>MTNIYVGNLSWSSTDDDLRSAFEAFGEVTSAKVIMDRETGRSRGFGFVEMPNDNEAREAIDGMNQKDLQGRSLRVNEAREREERPRGPRRF</sequence>
<keyword evidence="5" id="KW-1185">Reference proteome</keyword>
<dbReference type="EMBL" id="AYKG01000009">
    <property type="protein sequence ID" value="ROO30834.1"/>
    <property type="molecule type" value="Genomic_DNA"/>
</dbReference>
<evidence type="ECO:0000259" key="3">
    <source>
        <dbReference type="PROSITE" id="PS50102"/>
    </source>
</evidence>
<feature type="compositionally biased region" description="Basic and acidic residues" evidence="2">
    <location>
        <begin position="74"/>
        <end position="91"/>
    </location>
</feature>
<comment type="caution">
    <text evidence="4">The sequence shown here is derived from an EMBL/GenBank/DDBJ whole genome shotgun (WGS) entry which is preliminary data.</text>
</comment>
<dbReference type="CDD" id="cd21608">
    <property type="entry name" value="RRM2_NsCP33_like"/>
    <property type="match status" value="1"/>
</dbReference>
<dbReference type="PANTHER" id="PTHR48027">
    <property type="entry name" value="HETEROGENEOUS NUCLEAR RIBONUCLEOPROTEIN 87F-RELATED"/>
    <property type="match status" value="1"/>
</dbReference>
<evidence type="ECO:0000313" key="5">
    <source>
        <dbReference type="Proteomes" id="UP000285310"/>
    </source>
</evidence>
<dbReference type="Proteomes" id="UP000285310">
    <property type="component" value="Unassembled WGS sequence"/>
</dbReference>
<feature type="domain" description="RRM" evidence="3">
    <location>
        <begin position="2"/>
        <end position="80"/>
    </location>
</feature>
<dbReference type="InterPro" id="IPR052462">
    <property type="entry name" value="SLIRP/GR-RBP-like"/>
</dbReference>
<dbReference type="InterPro" id="IPR012677">
    <property type="entry name" value="Nucleotide-bd_a/b_plait_sf"/>
</dbReference>
<name>A0A423PZ01_9GAMM</name>
<dbReference type="SUPFAM" id="SSF54928">
    <property type="entry name" value="RNA-binding domain, RBD"/>
    <property type="match status" value="1"/>
</dbReference>
<dbReference type="SMART" id="SM00360">
    <property type="entry name" value="RRM"/>
    <property type="match status" value="1"/>
</dbReference>
<proteinExistence type="predicted"/>
<dbReference type="RefSeq" id="WP_221180114.1">
    <property type="nucleotide sequence ID" value="NZ_AYKG01000009.1"/>
</dbReference>
<dbReference type="InterPro" id="IPR000504">
    <property type="entry name" value="RRM_dom"/>
</dbReference>
<keyword evidence="1" id="KW-0694">RNA-binding</keyword>
<evidence type="ECO:0000313" key="4">
    <source>
        <dbReference type="EMBL" id="ROO30834.1"/>
    </source>
</evidence>
<accession>A0A423PZ01</accession>
<evidence type="ECO:0000256" key="1">
    <source>
        <dbReference type="ARBA" id="ARBA00022884"/>
    </source>
</evidence>
<dbReference type="GO" id="GO:0003723">
    <property type="term" value="F:RNA binding"/>
    <property type="evidence" value="ECO:0007669"/>
    <property type="project" value="UniProtKB-KW"/>
</dbReference>
<reference evidence="4 5" key="1">
    <citation type="submission" date="2013-10" db="EMBL/GenBank/DDBJ databases">
        <title>Salinisphaera japonica YTM-1 Genome Sequencing.</title>
        <authorList>
            <person name="Lai Q."/>
            <person name="Li C."/>
            <person name="Shao Z."/>
        </authorList>
    </citation>
    <scope>NUCLEOTIDE SEQUENCE [LARGE SCALE GENOMIC DNA]</scope>
    <source>
        <strain evidence="4 5">YTM-1</strain>
    </source>
</reference>
<organism evidence="4 5">
    <name type="scientific">Salinisphaera japonica YTM-1</name>
    <dbReference type="NCBI Taxonomy" id="1209778"/>
    <lineage>
        <taxon>Bacteria</taxon>
        <taxon>Pseudomonadati</taxon>
        <taxon>Pseudomonadota</taxon>
        <taxon>Gammaproteobacteria</taxon>
        <taxon>Salinisphaerales</taxon>
        <taxon>Salinisphaeraceae</taxon>
        <taxon>Salinisphaera</taxon>
    </lineage>
</organism>
<feature type="region of interest" description="Disordered" evidence="2">
    <location>
        <begin position="70"/>
        <end position="91"/>
    </location>
</feature>
<dbReference type="InParanoid" id="A0A423PZ01"/>